<sequence>MMNQDIRRCEWCKADAQYIVYHDTEWGVPKIDDIELFEKLSLEGAQAGLSWITILRKREGYREAFMHFVPQKIVEKELSFFLENMDNPKIVRNRRKIESIYTNAIAFIEIQKEYGTFANYWWKWSNYTILDNQPKESKDIPSQTELSKEISKDLKKRGFKFVGPTIIYSMMQATGMINDHLHDCMFRNHGIVMDRSLLID</sequence>
<name>A0AC61NM45_9BACT</name>
<dbReference type="EMBL" id="CP081303">
    <property type="protein sequence ID" value="QZE13010.1"/>
    <property type="molecule type" value="Genomic_DNA"/>
</dbReference>
<gene>
    <name evidence="1" type="ORF">K4L44_10460</name>
</gene>
<dbReference type="Proteomes" id="UP000826212">
    <property type="component" value="Chromosome"/>
</dbReference>
<accession>A0AC61NM45</accession>
<evidence type="ECO:0000313" key="2">
    <source>
        <dbReference type="Proteomes" id="UP000826212"/>
    </source>
</evidence>
<evidence type="ECO:0000313" key="1">
    <source>
        <dbReference type="EMBL" id="QZE13010.1"/>
    </source>
</evidence>
<protein>
    <submittedName>
        <fullName evidence="1">DNA-3-methyladenine glycosylase I</fullName>
    </submittedName>
</protein>
<keyword evidence="2" id="KW-1185">Reference proteome</keyword>
<organism evidence="1 2">
    <name type="scientific">Halosquirtibacter laminarini</name>
    <dbReference type="NCBI Taxonomy" id="3374600"/>
    <lineage>
        <taxon>Bacteria</taxon>
        <taxon>Pseudomonadati</taxon>
        <taxon>Bacteroidota</taxon>
        <taxon>Bacteroidia</taxon>
        <taxon>Marinilabiliales</taxon>
        <taxon>Prolixibacteraceae</taxon>
        <taxon>Halosquirtibacter</taxon>
    </lineage>
</organism>
<reference evidence="1" key="1">
    <citation type="submission" date="2021-08" db="EMBL/GenBank/DDBJ databases">
        <title>Novel anaerobic bacterium isolated from sea squirt in East Sea, Republic of Korea.</title>
        <authorList>
            <person name="Nguyen T.H."/>
            <person name="Li Z."/>
            <person name="Lee Y.-J."/>
            <person name="Ko J."/>
            <person name="Kim S.-G."/>
        </authorList>
    </citation>
    <scope>NUCLEOTIDE SEQUENCE</scope>
    <source>
        <strain evidence="1">KCTC 25031</strain>
    </source>
</reference>
<proteinExistence type="predicted"/>